<keyword evidence="1" id="KW-0812">Transmembrane</keyword>
<evidence type="ECO:0000313" key="2">
    <source>
        <dbReference type="EMBL" id="PUZ26221.1"/>
    </source>
</evidence>
<accession>A0A2T7BIV8</accession>
<feature type="transmembrane region" description="Helical" evidence="1">
    <location>
        <begin position="352"/>
        <end position="370"/>
    </location>
</feature>
<keyword evidence="3" id="KW-1185">Reference proteome</keyword>
<sequence length="373" mass="41401">MPFEEKTADTLHNTLKCSNCGAALHYAPGTSSLTCEYCGAVNKIEVEAVAIAPVDYDTYIASAITPQNGQAAKVVKCSNCGASTTLLPNVTSDACPFCASPLVIAQAKDMTLPKPHYVLPFAVKQQDAYGHFRTWLGKLWFAPSDLVKKVNNTSSQQLKGLYIPYWSFDTDTHTTYTGQRGDYYYVTRTRTVTDSNGDSHTETYEERETRWSNVSGYVDCDFQDVLVSASPSLPEKLSEKLEPWRLQDLSAFDERFLSGFRSETYTIAAPEALGIAKRRMDGEIRSSICGDIGGDEQHIDTYDVNYHNLGLKYILLPVWISAYRYNNKLYHVVVNACTGEVAGERPYSAMKIALLVLAILALIIAIVMMTQHS</sequence>
<dbReference type="NCBIfam" id="TIGR01053">
    <property type="entry name" value="LSD1"/>
    <property type="match status" value="1"/>
</dbReference>
<protein>
    <recommendedName>
        <fullName evidence="4">Zinc ribbon domain-containing protein</fullName>
    </recommendedName>
</protein>
<reference evidence="2 3" key="1">
    <citation type="submission" date="2018-04" db="EMBL/GenBank/DDBJ databases">
        <title>Chitinophaga fuyangensis sp. nov., isolated from soil in a chemical factory.</title>
        <authorList>
            <person name="Chen K."/>
        </authorList>
    </citation>
    <scope>NUCLEOTIDE SEQUENCE [LARGE SCALE GENOMIC DNA]</scope>
    <source>
        <strain evidence="2 3">LY-1</strain>
    </source>
</reference>
<evidence type="ECO:0008006" key="4">
    <source>
        <dbReference type="Google" id="ProtNLM"/>
    </source>
</evidence>
<dbReference type="RefSeq" id="WP_108688059.1">
    <property type="nucleotide sequence ID" value="NZ_QCYK01000002.1"/>
</dbReference>
<dbReference type="PANTHER" id="PTHR37826:SF3">
    <property type="entry name" value="J DOMAIN-CONTAINING PROTEIN"/>
    <property type="match status" value="1"/>
</dbReference>
<keyword evidence="1" id="KW-1133">Transmembrane helix</keyword>
<keyword evidence="1" id="KW-0472">Membrane</keyword>
<dbReference type="EMBL" id="QCYK01000002">
    <property type="protein sequence ID" value="PUZ26221.1"/>
    <property type="molecule type" value="Genomic_DNA"/>
</dbReference>
<dbReference type="PANTHER" id="PTHR37826">
    <property type="entry name" value="FLOTILLIN BAND_7_5 DOMAIN PROTEIN"/>
    <property type="match status" value="1"/>
</dbReference>
<gene>
    <name evidence="2" type="ORF">DCC81_18515</name>
</gene>
<dbReference type="Proteomes" id="UP000244450">
    <property type="component" value="Unassembled WGS sequence"/>
</dbReference>
<evidence type="ECO:0000313" key="3">
    <source>
        <dbReference type="Proteomes" id="UP000244450"/>
    </source>
</evidence>
<name>A0A2T7BIV8_9BACT</name>
<comment type="caution">
    <text evidence="2">The sequence shown here is derived from an EMBL/GenBank/DDBJ whole genome shotgun (WGS) entry which is preliminary data.</text>
</comment>
<evidence type="ECO:0000256" key="1">
    <source>
        <dbReference type="SAM" id="Phobius"/>
    </source>
</evidence>
<dbReference type="OrthoDB" id="3182597at2"/>
<proteinExistence type="predicted"/>
<organism evidence="2 3">
    <name type="scientific">Chitinophaga parva</name>
    <dbReference type="NCBI Taxonomy" id="2169414"/>
    <lineage>
        <taxon>Bacteria</taxon>
        <taxon>Pseudomonadati</taxon>
        <taxon>Bacteroidota</taxon>
        <taxon>Chitinophagia</taxon>
        <taxon>Chitinophagales</taxon>
        <taxon>Chitinophagaceae</taxon>
        <taxon>Chitinophaga</taxon>
    </lineage>
</organism>
<dbReference type="AlphaFoldDB" id="A0A2T7BIV8"/>